<dbReference type="InterPro" id="IPR001944">
    <property type="entry name" value="Glycoside_Hdrlase_35"/>
</dbReference>
<reference evidence="3 4" key="1">
    <citation type="submission" date="2019-08" db="EMBL/GenBank/DDBJ databases">
        <title>Whole genome of Aphis craccivora.</title>
        <authorList>
            <person name="Voronova N.V."/>
            <person name="Shulinski R.S."/>
            <person name="Bandarenka Y.V."/>
            <person name="Zhorov D.G."/>
            <person name="Warner D."/>
        </authorList>
    </citation>
    <scope>NUCLEOTIDE SEQUENCE [LARGE SCALE GENOMIC DNA]</scope>
    <source>
        <strain evidence="3">180601</strain>
        <tissue evidence="3">Whole Body</tissue>
    </source>
</reference>
<dbReference type="InterPro" id="IPR031330">
    <property type="entry name" value="Gly_Hdrlase_35_cat"/>
</dbReference>
<dbReference type="Proteomes" id="UP000478052">
    <property type="component" value="Unassembled WGS sequence"/>
</dbReference>
<evidence type="ECO:0000313" key="4">
    <source>
        <dbReference type="Proteomes" id="UP000478052"/>
    </source>
</evidence>
<evidence type="ECO:0000313" key="3">
    <source>
        <dbReference type="EMBL" id="KAF0730077.1"/>
    </source>
</evidence>
<name>A0A6G0WRN4_APHCR</name>
<dbReference type="PRINTS" id="PR00742">
    <property type="entry name" value="GLHYDRLASE35"/>
</dbReference>
<dbReference type="Pfam" id="PF01301">
    <property type="entry name" value="Glyco_hydro_35"/>
    <property type="match status" value="1"/>
</dbReference>
<proteinExistence type="inferred from homology"/>
<dbReference type="GO" id="GO:0004553">
    <property type="term" value="F:hydrolase activity, hydrolyzing O-glycosyl compounds"/>
    <property type="evidence" value="ECO:0007669"/>
    <property type="project" value="InterPro"/>
</dbReference>
<dbReference type="EMBL" id="VUJU01008484">
    <property type="protein sequence ID" value="KAF0730077.1"/>
    <property type="molecule type" value="Genomic_DNA"/>
</dbReference>
<keyword evidence="4" id="KW-1185">Reference proteome</keyword>
<dbReference type="Gene3D" id="3.20.20.80">
    <property type="entry name" value="Glycosidases"/>
    <property type="match status" value="1"/>
</dbReference>
<dbReference type="OrthoDB" id="1657402at2759"/>
<feature type="non-terminal residue" evidence="3">
    <location>
        <position position="85"/>
    </location>
</feature>
<dbReference type="PANTHER" id="PTHR23421">
    <property type="entry name" value="BETA-GALACTOSIDASE RELATED"/>
    <property type="match status" value="1"/>
</dbReference>
<dbReference type="InterPro" id="IPR017853">
    <property type="entry name" value="GH"/>
</dbReference>
<feature type="domain" description="Glycoside hydrolase 35 catalytic" evidence="2">
    <location>
        <begin position="44"/>
        <end position="85"/>
    </location>
</feature>
<gene>
    <name evidence="3" type="ORF">FWK35_00037561</name>
</gene>
<dbReference type="GO" id="GO:0005975">
    <property type="term" value="P:carbohydrate metabolic process"/>
    <property type="evidence" value="ECO:0007669"/>
    <property type="project" value="InterPro"/>
</dbReference>
<dbReference type="SUPFAM" id="SSF51445">
    <property type="entry name" value="(Trans)glycosidases"/>
    <property type="match status" value="1"/>
</dbReference>
<evidence type="ECO:0000256" key="1">
    <source>
        <dbReference type="ARBA" id="ARBA00009809"/>
    </source>
</evidence>
<accession>A0A6G0WRN4</accession>
<sequence>MTTKNVMTAVYVAVFLYSVVAGITTGNTIETSKPTFTVDYERNEFLKDGQVFRYVSGSLHYFRVPKPYWKDRIQKMKAAGLNAIS</sequence>
<protein>
    <submittedName>
        <fullName evidence="3">Beta-galactosidase-like</fullName>
    </submittedName>
</protein>
<organism evidence="3 4">
    <name type="scientific">Aphis craccivora</name>
    <name type="common">Cowpea aphid</name>
    <dbReference type="NCBI Taxonomy" id="307492"/>
    <lineage>
        <taxon>Eukaryota</taxon>
        <taxon>Metazoa</taxon>
        <taxon>Ecdysozoa</taxon>
        <taxon>Arthropoda</taxon>
        <taxon>Hexapoda</taxon>
        <taxon>Insecta</taxon>
        <taxon>Pterygota</taxon>
        <taxon>Neoptera</taxon>
        <taxon>Paraneoptera</taxon>
        <taxon>Hemiptera</taxon>
        <taxon>Sternorrhyncha</taxon>
        <taxon>Aphidomorpha</taxon>
        <taxon>Aphidoidea</taxon>
        <taxon>Aphididae</taxon>
        <taxon>Aphidini</taxon>
        <taxon>Aphis</taxon>
        <taxon>Aphis</taxon>
    </lineage>
</organism>
<dbReference type="AlphaFoldDB" id="A0A6G0WRN4"/>
<comment type="caution">
    <text evidence="3">The sequence shown here is derived from an EMBL/GenBank/DDBJ whole genome shotgun (WGS) entry which is preliminary data.</text>
</comment>
<comment type="similarity">
    <text evidence="1">Belongs to the glycosyl hydrolase 35 family.</text>
</comment>
<evidence type="ECO:0000259" key="2">
    <source>
        <dbReference type="Pfam" id="PF01301"/>
    </source>
</evidence>